<proteinExistence type="predicted"/>
<evidence type="ECO:0000256" key="1">
    <source>
        <dbReference type="SAM" id="MobiDB-lite"/>
    </source>
</evidence>
<feature type="compositionally biased region" description="Basic and acidic residues" evidence="1">
    <location>
        <begin position="72"/>
        <end position="93"/>
    </location>
</feature>
<comment type="caution">
    <text evidence="2">The sequence shown here is derived from an EMBL/GenBank/DDBJ whole genome shotgun (WGS) entry which is preliminary data.</text>
</comment>
<protein>
    <submittedName>
        <fullName evidence="2">Uncharacterized protein</fullName>
    </submittedName>
</protein>
<accession>A0A426ZX62</accession>
<evidence type="ECO:0000313" key="3">
    <source>
        <dbReference type="Proteomes" id="UP000287651"/>
    </source>
</evidence>
<evidence type="ECO:0000313" key="2">
    <source>
        <dbReference type="EMBL" id="RRT68551.1"/>
    </source>
</evidence>
<name>A0A426ZX62_ENSVE</name>
<reference evidence="2 3" key="1">
    <citation type="journal article" date="2014" name="Agronomy (Basel)">
        <title>A Draft Genome Sequence for Ensete ventricosum, the Drought-Tolerant Tree Against Hunger.</title>
        <authorList>
            <person name="Harrison J."/>
            <person name="Moore K.A."/>
            <person name="Paszkiewicz K."/>
            <person name="Jones T."/>
            <person name="Grant M."/>
            <person name="Ambacheew D."/>
            <person name="Muzemil S."/>
            <person name="Studholme D.J."/>
        </authorList>
    </citation>
    <scope>NUCLEOTIDE SEQUENCE [LARGE SCALE GENOMIC DNA]</scope>
</reference>
<dbReference type="EMBL" id="AMZH03004657">
    <property type="protein sequence ID" value="RRT68551.1"/>
    <property type="molecule type" value="Genomic_DNA"/>
</dbReference>
<sequence>MAVSSSGKEEEPSAKVACSKMDGRRLDRLCIRVDLGDHVKEARVWWNFDASVKSYRWTARWRTDNVGTVEDKGRGHWKRGDLSGRKRRSDGCSRKSRGCSVSVALWKGHERLRTTIATTVAVEKDVGYDHKGSSFGGVGEKLSLDNEERKDNLS</sequence>
<dbReference type="AlphaFoldDB" id="A0A426ZX62"/>
<organism evidence="2 3">
    <name type="scientific">Ensete ventricosum</name>
    <name type="common">Abyssinian banana</name>
    <name type="synonym">Musa ensete</name>
    <dbReference type="NCBI Taxonomy" id="4639"/>
    <lineage>
        <taxon>Eukaryota</taxon>
        <taxon>Viridiplantae</taxon>
        <taxon>Streptophyta</taxon>
        <taxon>Embryophyta</taxon>
        <taxon>Tracheophyta</taxon>
        <taxon>Spermatophyta</taxon>
        <taxon>Magnoliopsida</taxon>
        <taxon>Liliopsida</taxon>
        <taxon>Zingiberales</taxon>
        <taxon>Musaceae</taxon>
        <taxon>Ensete</taxon>
    </lineage>
</organism>
<feature type="region of interest" description="Disordered" evidence="1">
    <location>
        <begin position="72"/>
        <end position="96"/>
    </location>
</feature>
<gene>
    <name evidence="2" type="ORF">B296_00017385</name>
</gene>
<dbReference type="Proteomes" id="UP000287651">
    <property type="component" value="Unassembled WGS sequence"/>
</dbReference>